<feature type="region of interest" description="Disordered" evidence="2">
    <location>
        <begin position="429"/>
        <end position="486"/>
    </location>
</feature>
<keyword evidence="4" id="KW-1185">Reference proteome</keyword>
<gene>
    <name evidence="3" type="ORF">Tco025E_01040</name>
</gene>
<proteinExistence type="predicted"/>
<protein>
    <submittedName>
        <fullName evidence="3">Uncharacterized protein</fullName>
    </submittedName>
</protein>
<feature type="coiled-coil region" evidence="1">
    <location>
        <begin position="76"/>
        <end position="138"/>
    </location>
</feature>
<sequence length="486" mass="54632">MESAREALLAETKRLLAALNDENRELKAENTRLLTQAKAAAERLTSISVEKEGLEKDLKHINFNLMQQLRVKVSAAKEHERLVAQLQATVAGLEAQLQESRLAQESAAKESHMQREQIAVLEHRLQQLTERLFRTEAEAGKYADDLNAAISGHREAAARLQHDGAQRLKQVEEALRLSRANEAGLERVVEELRYELGRAREVLRQSHSSSSEGQRRTLSARSEALYAHEQVLTACSSSCQQLRELQRQMRAVEELATHAAHQVAQTVQKGEAKLREQMENFIATDEALVAFLCQRIMEQEGELHTVREELSSAHCRLLETEKELCKASTEQQSREAELRSLAAVQQEAQTMRVELEAHGRIEEELRAEVGRCRREAECSESRAAECRRLLADEREHGAATRRSYKQEADNVDEQLREFLATVSQALRKLDSKTRHRRRPSSSAGGVTLSTVPSTHSTEYVPDGSMSSPSVVRVESSPGAHGVTHRE</sequence>
<feature type="coiled-coil region" evidence="1">
    <location>
        <begin position="235"/>
        <end position="262"/>
    </location>
</feature>
<accession>A0A422Q9S9</accession>
<organism evidence="3 4">
    <name type="scientific">Trypanosoma conorhini</name>
    <dbReference type="NCBI Taxonomy" id="83891"/>
    <lineage>
        <taxon>Eukaryota</taxon>
        <taxon>Discoba</taxon>
        <taxon>Euglenozoa</taxon>
        <taxon>Kinetoplastea</taxon>
        <taxon>Metakinetoplastina</taxon>
        <taxon>Trypanosomatida</taxon>
        <taxon>Trypanosomatidae</taxon>
        <taxon>Trypanosoma</taxon>
    </lineage>
</organism>
<evidence type="ECO:0000313" key="4">
    <source>
        <dbReference type="Proteomes" id="UP000284403"/>
    </source>
</evidence>
<feature type="coiled-coil region" evidence="1">
    <location>
        <begin position="5"/>
        <end position="43"/>
    </location>
</feature>
<dbReference type="RefSeq" id="XP_029231921.1">
    <property type="nucleotide sequence ID" value="XM_029367978.1"/>
</dbReference>
<evidence type="ECO:0000313" key="3">
    <source>
        <dbReference type="EMBL" id="RNF26715.1"/>
    </source>
</evidence>
<dbReference type="AlphaFoldDB" id="A0A422Q9S9"/>
<dbReference type="OrthoDB" id="2141925at2759"/>
<dbReference type="EMBL" id="MKKU01000030">
    <property type="protein sequence ID" value="RNF26715.1"/>
    <property type="molecule type" value="Genomic_DNA"/>
</dbReference>
<reference evidence="3 4" key="1">
    <citation type="journal article" date="2018" name="BMC Genomics">
        <title>Genomic comparison of Trypanosoma conorhini and Trypanosoma rangeli to Trypanosoma cruzi strains of high and low virulence.</title>
        <authorList>
            <person name="Bradwell K.R."/>
            <person name="Koparde V.N."/>
            <person name="Matveyev A.V."/>
            <person name="Serrano M.G."/>
            <person name="Alves J.M."/>
            <person name="Parikh H."/>
            <person name="Huang B."/>
            <person name="Lee V."/>
            <person name="Espinosa-Alvarez O."/>
            <person name="Ortiz P.A."/>
            <person name="Costa-Martins A.G."/>
            <person name="Teixeira M.M."/>
            <person name="Buck G.A."/>
        </authorList>
    </citation>
    <scope>NUCLEOTIDE SEQUENCE [LARGE SCALE GENOMIC DNA]</scope>
    <source>
        <strain evidence="3 4">025E</strain>
    </source>
</reference>
<evidence type="ECO:0000256" key="2">
    <source>
        <dbReference type="SAM" id="MobiDB-lite"/>
    </source>
</evidence>
<dbReference type="Proteomes" id="UP000284403">
    <property type="component" value="Unassembled WGS sequence"/>
</dbReference>
<name>A0A422Q9S9_9TRYP</name>
<feature type="compositionally biased region" description="Polar residues" evidence="2">
    <location>
        <begin position="440"/>
        <end position="457"/>
    </location>
</feature>
<keyword evidence="1" id="KW-0175">Coiled coil</keyword>
<dbReference type="GeneID" id="40314651"/>
<evidence type="ECO:0000256" key="1">
    <source>
        <dbReference type="SAM" id="Coils"/>
    </source>
</evidence>
<comment type="caution">
    <text evidence="3">The sequence shown here is derived from an EMBL/GenBank/DDBJ whole genome shotgun (WGS) entry which is preliminary data.</text>
</comment>
<feature type="compositionally biased region" description="Low complexity" evidence="2">
    <location>
        <begin position="464"/>
        <end position="476"/>
    </location>
</feature>